<evidence type="ECO:0000259" key="1">
    <source>
        <dbReference type="Pfam" id="PF13625"/>
    </source>
</evidence>
<dbReference type="GO" id="GO:0006289">
    <property type="term" value="P:nucleotide-excision repair"/>
    <property type="evidence" value="ECO:0007669"/>
    <property type="project" value="InterPro"/>
</dbReference>
<sequence>MELSELELLRTVPAYHVQAMLRARRVKVPAGNEDEGNELEQIVARLFEPGALIEALSELRGLEKRLLCELVWCGGRANSRDLALYATYAGLLGEGNELEDARPGMNGSVQYPAAYSHGRFEMALHLLLLRGLIFWSQKTQFASLDYASGIHDGMLIVPASVKEAALKLWPPTKPLSALAEEQLYDVGAGARALQRMLYLYWSAVMAAREGLTLLNNGLLARSALRYIVERVDDRTRLEQIRSETDIPYLLFVRLLLLKLGLLRVQGGTLLAAPARTYFRQPLLERARRCYQLALEDAFWNEIPYLPEVNVRPGPAPLEAVHSEILRSRQTVIERLKYEEVGEWITFPAFIAHMKLFAPYLLFPRQYGPRAERYSTGCNPYNWDFRLRKGWLTPREGWYAVEGGFIQTVVSQMLTWLGITELDHAEKPTRFRLLPEAALIMAEREPVTGDEIQGRLIVQPNFELVVLAPVSEGLLISLDRFAERIDLEHVARYRLSKASVVRAIQQGLNAEKITRFLETESHSTLPQNVAYSLKEWERQARRVELWRKVILLEVEDPAVLDELCAQEELYVRRLSSTLVEVLPERMQEIREWLWQRALLPAQTEAPAHSPLAGEAGGPQWRLLEDGVLQPLYPVVDLFVAAVAERFCEQHKTHGGFCLTPDSVRQALKQGMELEGIIRFLQRYCLDGIPGSLLPRLKLWGDGYSASTSIYLEQGPLLRLPEQVLQDLHGDEQVSALLGPTLEPEYRFVRISPSDLGRLRALLRERGFALDEFSQFQKNSSESS</sequence>
<name>A0A326USD5_THEHA</name>
<proteinExistence type="predicted"/>
<dbReference type="PANTHER" id="PTHR13152">
    <property type="entry name" value="TFIIH, POLYPEPTIDE 4"/>
    <property type="match status" value="1"/>
</dbReference>
<dbReference type="GO" id="GO:0004386">
    <property type="term" value="F:helicase activity"/>
    <property type="evidence" value="ECO:0007669"/>
    <property type="project" value="UniProtKB-KW"/>
</dbReference>
<comment type="caution">
    <text evidence="2">The sequence shown here is derived from an EMBL/GenBank/DDBJ whole genome shotgun (WGS) entry which is preliminary data.</text>
</comment>
<reference evidence="2 3" key="1">
    <citation type="submission" date="2018-06" db="EMBL/GenBank/DDBJ databases">
        <title>Genomic Encyclopedia of Archaeal and Bacterial Type Strains, Phase II (KMG-II): from individual species to whole genera.</title>
        <authorList>
            <person name="Goeker M."/>
        </authorList>
    </citation>
    <scope>NUCLEOTIDE SEQUENCE [LARGE SCALE GENOMIC DNA]</scope>
    <source>
        <strain evidence="2 3">ATCC BAA-1881</strain>
    </source>
</reference>
<gene>
    <name evidence="2" type="ORF">EI42_00974</name>
</gene>
<dbReference type="RefSeq" id="WP_111319341.1">
    <property type="nucleotide sequence ID" value="NZ_BIFX01000001.1"/>
</dbReference>
<dbReference type="OrthoDB" id="137167at2"/>
<dbReference type="InterPro" id="IPR004598">
    <property type="entry name" value="TFIIH_p52/Tfb2"/>
</dbReference>
<keyword evidence="2" id="KW-0547">Nucleotide-binding</keyword>
<keyword evidence="3" id="KW-1185">Reference proteome</keyword>
<dbReference type="Proteomes" id="UP000248806">
    <property type="component" value="Unassembled WGS sequence"/>
</dbReference>
<protein>
    <submittedName>
        <fullName evidence="2">XPB/Ssl2-like helicase family protein</fullName>
    </submittedName>
</protein>
<dbReference type="EMBL" id="QKUF01000001">
    <property type="protein sequence ID" value="PZW36789.1"/>
    <property type="molecule type" value="Genomic_DNA"/>
</dbReference>
<dbReference type="GO" id="GO:0001671">
    <property type="term" value="F:ATPase activator activity"/>
    <property type="evidence" value="ECO:0007669"/>
    <property type="project" value="InterPro"/>
</dbReference>
<dbReference type="Pfam" id="PF13625">
    <property type="entry name" value="Helicase_C_3"/>
    <property type="match status" value="1"/>
</dbReference>
<dbReference type="GO" id="GO:0003690">
    <property type="term" value="F:double-stranded DNA binding"/>
    <property type="evidence" value="ECO:0007669"/>
    <property type="project" value="TreeGrafter"/>
</dbReference>
<feature type="domain" description="Helicase XPB/Ssl2 N-terminal" evidence="1">
    <location>
        <begin position="455"/>
        <end position="568"/>
    </location>
</feature>
<evidence type="ECO:0000313" key="2">
    <source>
        <dbReference type="EMBL" id="PZW36789.1"/>
    </source>
</evidence>
<dbReference type="AlphaFoldDB" id="A0A326USD5"/>
<dbReference type="PANTHER" id="PTHR13152:SF0">
    <property type="entry name" value="GENERAL TRANSCRIPTION FACTOR IIH SUBUNIT 4"/>
    <property type="match status" value="1"/>
</dbReference>
<keyword evidence="2" id="KW-0378">Hydrolase</keyword>
<keyword evidence="2" id="KW-0347">Helicase</keyword>
<evidence type="ECO:0000313" key="3">
    <source>
        <dbReference type="Proteomes" id="UP000248806"/>
    </source>
</evidence>
<organism evidence="2 3">
    <name type="scientific">Thermosporothrix hazakensis</name>
    <dbReference type="NCBI Taxonomy" id="644383"/>
    <lineage>
        <taxon>Bacteria</taxon>
        <taxon>Bacillati</taxon>
        <taxon>Chloroflexota</taxon>
        <taxon>Ktedonobacteria</taxon>
        <taxon>Ktedonobacterales</taxon>
        <taxon>Thermosporotrichaceae</taxon>
        <taxon>Thermosporothrix</taxon>
    </lineage>
</organism>
<dbReference type="InterPro" id="IPR032830">
    <property type="entry name" value="XPB/Ssl2_N"/>
</dbReference>
<accession>A0A326USD5</accession>
<keyword evidence="2" id="KW-0067">ATP-binding</keyword>